<reference evidence="2 3" key="1">
    <citation type="submission" date="2017-06" db="EMBL/GenBank/DDBJ databases">
        <authorList>
            <person name="Kim H.J."/>
            <person name="Triplett B.A."/>
        </authorList>
    </citation>
    <scope>NUCLEOTIDE SEQUENCE [LARGE SCALE GENOMIC DNA]</scope>
    <source>
        <strain evidence="2 3">DSM 45207</strain>
    </source>
</reference>
<accession>A0A238YP83</accession>
<dbReference type="OrthoDB" id="3451205at2"/>
<evidence type="ECO:0000259" key="1">
    <source>
        <dbReference type="Pfam" id="PF01979"/>
    </source>
</evidence>
<proteinExistence type="predicted"/>
<gene>
    <name evidence="2" type="ORF">SAMN06265360_11659</name>
</gene>
<dbReference type="Proteomes" id="UP000198348">
    <property type="component" value="Unassembled WGS sequence"/>
</dbReference>
<dbReference type="PANTHER" id="PTHR43135:SF4">
    <property type="entry name" value="AMIDOHYDROLASE-RELATED DOMAIN-CONTAINING PROTEIN"/>
    <property type="match status" value="1"/>
</dbReference>
<dbReference type="InterPro" id="IPR051781">
    <property type="entry name" value="Metallo-dep_Hydrolase"/>
</dbReference>
<dbReference type="SUPFAM" id="SSF51556">
    <property type="entry name" value="Metallo-dependent hydrolases"/>
    <property type="match status" value="1"/>
</dbReference>
<dbReference type="AlphaFoldDB" id="A0A238YP83"/>
<dbReference type="GO" id="GO:0016810">
    <property type="term" value="F:hydrolase activity, acting on carbon-nitrogen (but not peptide) bonds"/>
    <property type="evidence" value="ECO:0007669"/>
    <property type="project" value="InterPro"/>
</dbReference>
<sequence length="375" mass="39499">MTEPQGSSQDGAEPSEPALHLRCVVLPDGDERDLWVQHGKVWHTPVPGARTIAESGYALPGLVDAHCHPGIGTGDTTAATLGEAREQAIADREGGTLLVRDCGVPMDNSPLQSQPDLPRIIRAGRHIALAKRYIPGLGIELDDPELLGQAVAEQAAAGDGWVKLVGDWIDRSVGDLAPLWPDGVLAEAVRVAHGAGARVTAHVFGEDALPGLLEAGVDCLEHATGLLSAGLVDEAARRGVAVVPTLINIETFPAIADQARKYPTYASHMRALHAGAGEMVRAALEAGVPIYTGTDAGGTIAHGRIADEMVALRDAGMPDERVLGAASWSAREWLGYHRLDDGTEADLLVFDRDPRADVGVVRTPARVVLRGTVVR</sequence>
<protein>
    <submittedName>
        <fullName evidence="2">Imidazolonepropionase</fullName>
    </submittedName>
</protein>
<name>A0A238YP83_9PSEU</name>
<dbReference type="InterPro" id="IPR006680">
    <property type="entry name" value="Amidohydro-rel"/>
</dbReference>
<organism evidence="2 3">
    <name type="scientific">Haloechinothrix alba</name>
    <dbReference type="NCBI Taxonomy" id="664784"/>
    <lineage>
        <taxon>Bacteria</taxon>
        <taxon>Bacillati</taxon>
        <taxon>Actinomycetota</taxon>
        <taxon>Actinomycetes</taxon>
        <taxon>Pseudonocardiales</taxon>
        <taxon>Pseudonocardiaceae</taxon>
        <taxon>Haloechinothrix</taxon>
    </lineage>
</organism>
<dbReference type="Pfam" id="PF01979">
    <property type="entry name" value="Amidohydro_1"/>
    <property type="match status" value="1"/>
</dbReference>
<dbReference type="PANTHER" id="PTHR43135">
    <property type="entry name" value="ALPHA-D-RIBOSE 1-METHYLPHOSPHONATE 5-TRIPHOSPHATE DIPHOSPHATASE"/>
    <property type="match status" value="1"/>
</dbReference>
<dbReference type="Gene3D" id="3.20.20.140">
    <property type="entry name" value="Metal-dependent hydrolases"/>
    <property type="match status" value="1"/>
</dbReference>
<dbReference type="InterPro" id="IPR032466">
    <property type="entry name" value="Metal_Hydrolase"/>
</dbReference>
<dbReference type="EMBL" id="FZNW01000016">
    <property type="protein sequence ID" value="SNR72812.1"/>
    <property type="molecule type" value="Genomic_DNA"/>
</dbReference>
<dbReference type="RefSeq" id="WP_089302428.1">
    <property type="nucleotide sequence ID" value="NZ_FZNW01000016.1"/>
</dbReference>
<dbReference type="Gene3D" id="2.30.40.10">
    <property type="entry name" value="Urease, subunit C, domain 1"/>
    <property type="match status" value="1"/>
</dbReference>
<evidence type="ECO:0000313" key="2">
    <source>
        <dbReference type="EMBL" id="SNR72812.1"/>
    </source>
</evidence>
<keyword evidence="3" id="KW-1185">Reference proteome</keyword>
<evidence type="ECO:0000313" key="3">
    <source>
        <dbReference type="Proteomes" id="UP000198348"/>
    </source>
</evidence>
<feature type="domain" description="Amidohydrolase-related" evidence="1">
    <location>
        <begin position="58"/>
        <end position="373"/>
    </location>
</feature>
<dbReference type="InterPro" id="IPR011059">
    <property type="entry name" value="Metal-dep_hydrolase_composite"/>
</dbReference>